<dbReference type="GO" id="GO:0007076">
    <property type="term" value="P:mitotic chromosome condensation"/>
    <property type="evidence" value="ECO:0007669"/>
    <property type="project" value="InterPro"/>
</dbReference>
<reference evidence="14" key="1">
    <citation type="submission" date="2012-12" db="EMBL/GenBank/DDBJ databases">
        <authorList>
            <person name="Hellsten U."/>
            <person name="Grimwood J."/>
            <person name="Chapman J.A."/>
            <person name="Shapiro H."/>
            <person name="Aerts A."/>
            <person name="Otillar R.P."/>
            <person name="Terry A.Y."/>
            <person name="Boore J.L."/>
            <person name="Simakov O."/>
            <person name="Marletaz F."/>
            <person name="Cho S.-J."/>
            <person name="Edsinger-Gonzales E."/>
            <person name="Havlak P."/>
            <person name="Kuo D.-H."/>
            <person name="Larsson T."/>
            <person name="Lv J."/>
            <person name="Arendt D."/>
            <person name="Savage R."/>
            <person name="Osoegawa K."/>
            <person name="de Jong P."/>
            <person name="Lindberg D.R."/>
            <person name="Seaver E.C."/>
            <person name="Weisblat D.A."/>
            <person name="Putnam N.H."/>
            <person name="Grigoriev I.V."/>
            <person name="Rokhsar D.S."/>
        </authorList>
    </citation>
    <scope>NUCLEOTIDE SEQUENCE</scope>
    <source>
        <strain evidence="14">I ESC-2004</strain>
    </source>
</reference>
<dbReference type="PIRSF" id="PIRSF017126">
    <property type="entry name" value="Condensin_H"/>
    <property type="match status" value="1"/>
</dbReference>
<evidence type="ECO:0000256" key="10">
    <source>
        <dbReference type="ARBA" id="ARBA00023306"/>
    </source>
</evidence>
<dbReference type="InterPro" id="IPR022816">
    <property type="entry name" value="Condensin_barren_su2"/>
</dbReference>
<evidence type="ECO:0000313" key="14">
    <source>
        <dbReference type="Proteomes" id="UP000014760"/>
    </source>
</evidence>
<dbReference type="Proteomes" id="UP000014760">
    <property type="component" value="Unassembled WGS sequence"/>
</dbReference>
<feature type="compositionally biased region" description="Low complexity" evidence="11">
    <location>
        <begin position="628"/>
        <end position="640"/>
    </location>
</feature>
<keyword evidence="14" id="KW-1185">Reference proteome</keyword>
<evidence type="ECO:0000256" key="11">
    <source>
        <dbReference type="SAM" id="MobiDB-lite"/>
    </source>
</evidence>
<evidence type="ECO:0000256" key="7">
    <source>
        <dbReference type="ARBA" id="ARBA00022618"/>
    </source>
</evidence>
<evidence type="ECO:0000313" key="12">
    <source>
        <dbReference type="EMBL" id="ELU01811.1"/>
    </source>
</evidence>
<comment type="similarity">
    <text evidence="3">Belongs to the CND2 (condensin subunit 2) family.</text>
</comment>
<feature type="region of interest" description="Disordered" evidence="11">
    <location>
        <begin position="199"/>
        <end position="234"/>
    </location>
</feature>
<evidence type="ECO:0000256" key="1">
    <source>
        <dbReference type="ARBA" id="ARBA00004286"/>
    </source>
</evidence>
<reference evidence="13" key="3">
    <citation type="submission" date="2015-06" db="UniProtKB">
        <authorList>
            <consortium name="EnsemblMetazoa"/>
        </authorList>
    </citation>
    <scope>IDENTIFICATION</scope>
</reference>
<gene>
    <name evidence="12" type="ORF">CAPTEDRAFT_224498</name>
</gene>
<comment type="subcellular location">
    <subcellularLocation>
        <location evidence="1">Chromosome</location>
    </subcellularLocation>
    <subcellularLocation>
        <location evidence="2">Cytoplasm</location>
    </subcellularLocation>
</comment>
<keyword evidence="9" id="KW-0226">DNA condensation</keyword>
<dbReference type="EMBL" id="KB304646">
    <property type="protein sequence ID" value="ELU01811.1"/>
    <property type="molecule type" value="Genomic_DNA"/>
</dbReference>
<name>R7U6N8_CAPTE</name>
<dbReference type="AlphaFoldDB" id="R7U6N8"/>
<evidence type="ECO:0000256" key="3">
    <source>
        <dbReference type="ARBA" id="ARBA00009471"/>
    </source>
</evidence>
<dbReference type="GO" id="GO:0005737">
    <property type="term" value="C:cytoplasm"/>
    <property type="evidence" value="ECO:0007669"/>
    <property type="project" value="UniProtKB-SubCell"/>
</dbReference>
<feature type="compositionally biased region" description="Acidic residues" evidence="11">
    <location>
        <begin position="608"/>
        <end position="619"/>
    </location>
</feature>
<evidence type="ECO:0000256" key="8">
    <source>
        <dbReference type="ARBA" id="ARBA00022776"/>
    </source>
</evidence>
<dbReference type="STRING" id="283909.R7U6N8"/>
<evidence type="ECO:0000256" key="4">
    <source>
        <dbReference type="ARBA" id="ARBA00016065"/>
    </source>
</evidence>
<proteinExistence type="inferred from homology"/>
<feature type="region of interest" description="Disordered" evidence="11">
    <location>
        <begin position="599"/>
        <end position="640"/>
    </location>
</feature>
<reference evidence="12 14" key="2">
    <citation type="journal article" date="2013" name="Nature">
        <title>Insights into bilaterian evolution from three spiralian genomes.</title>
        <authorList>
            <person name="Simakov O."/>
            <person name="Marletaz F."/>
            <person name="Cho S.J."/>
            <person name="Edsinger-Gonzales E."/>
            <person name="Havlak P."/>
            <person name="Hellsten U."/>
            <person name="Kuo D.H."/>
            <person name="Larsson T."/>
            <person name="Lv J."/>
            <person name="Arendt D."/>
            <person name="Savage R."/>
            <person name="Osoegawa K."/>
            <person name="de Jong P."/>
            <person name="Grimwood J."/>
            <person name="Chapman J.A."/>
            <person name="Shapiro H."/>
            <person name="Aerts A."/>
            <person name="Otillar R.P."/>
            <person name="Terry A.Y."/>
            <person name="Boore J.L."/>
            <person name="Grigoriev I.V."/>
            <person name="Lindberg D.R."/>
            <person name="Seaver E.C."/>
            <person name="Weisblat D.A."/>
            <person name="Putnam N.H."/>
            <person name="Rokhsar D.S."/>
        </authorList>
    </citation>
    <scope>NUCLEOTIDE SEQUENCE</scope>
    <source>
        <strain evidence="12 14">I ESC-2004</strain>
    </source>
</reference>
<keyword evidence="7" id="KW-0132">Cell division</keyword>
<feature type="region of interest" description="Disordered" evidence="11">
    <location>
        <begin position="59"/>
        <end position="98"/>
    </location>
</feature>
<dbReference type="Pfam" id="PF05786">
    <property type="entry name" value="Cnd2"/>
    <property type="match status" value="2"/>
</dbReference>
<sequence>MSSVRGVMSPLAVASHTPVIGQKRSHLSPAVNEFISPSTRRHVALSSLASVTSSMALSPSVLNDDEREKRERRRSKVADLQQRTVSSPATPSDRRLSANLGNLNNNQLADHYANCIKLSAENVSMLLIDKWIHLFSFRQKINAKNAFGLHLIDYMSDLLKKKGMSNFQVASSTLDASAKIYAGRVDAIHTETYKVLSGLGRGQKEQKQGDEDEMMDENEDGVGPTKKAKRAKRSNTIETNLKNINVSKFDLEFEVDPLFHKTSAAFDEGGSGGLLLNHLNCMTDACELTLDSQTVACSGDMITPSQESHDLDLKDIREMVKILQLENRHVCSSFADFEFTNWSQTEDPFASRLQGRSSHAFDLDAEPDPIPALDSQDAFEAAEDMFDGDVEDDDDDAASNVGNSSDQLCAGKEGMLVKSAIQDMTSGTVTDLVSVLASEPSDYSYFDNKMLRAWAGPEHWKLGPKSKESNATAAQMEKKTKEKSVFSIDYEKEEDLDSKLKKTRAATMLTRATLDRYSKSQTTLPEDLHYETEQLTKPFTKPEIMIYCLVDLPEKKKVSVYMSGDCLENAVKRRCSAPDEADDYDDAVGNYDYENANDRDNFCPAVGNDDDDDDGDDLNEQSAGFDFTQVSQDSTQTQDQTLGSLVEQPKKVAKIDIDYAKAAKKMDVKKLKGAMWKKLMEDEIPPKEASPAVRAVKEFGDQEGRLRISPIVLKRPSAATKDSGALLRLDTLYSRNVIKNNMGSQTVVEHRVICDHISSAGGIDKLSLTPATLQSCSGARAKFGMYLDRKMKDKEDEMMREKRKREEEEKVEVAKRGKTFIDDDVIQKLETDVNGHLEKAEASTGSKVMAKLAKASALRRGVKPSNSPCIVAGEHHFSRLMEQLPASLSRTMSDNLSVPIAFVCLLHLANEKKLQIRSDDTMSDLTISQD</sequence>
<keyword evidence="6" id="KW-0963">Cytoplasm</keyword>
<organism evidence="12">
    <name type="scientific">Capitella teleta</name>
    <name type="common">Polychaete worm</name>
    <dbReference type="NCBI Taxonomy" id="283909"/>
    <lineage>
        <taxon>Eukaryota</taxon>
        <taxon>Metazoa</taxon>
        <taxon>Spiralia</taxon>
        <taxon>Lophotrochozoa</taxon>
        <taxon>Annelida</taxon>
        <taxon>Polychaeta</taxon>
        <taxon>Sedentaria</taxon>
        <taxon>Scolecida</taxon>
        <taxon>Capitellidae</taxon>
        <taxon>Capitella</taxon>
    </lineage>
</organism>
<dbReference type="FunCoup" id="R7U6N8">
    <property type="interactions" value="933"/>
</dbReference>
<protein>
    <recommendedName>
        <fullName evidence="4">Condensin complex subunit 2</fullName>
    </recommendedName>
</protein>
<evidence type="ECO:0000256" key="2">
    <source>
        <dbReference type="ARBA" id="ARBA00004496"/>
    </source>
</evidence>
<feature type="compositionally biased region" description="Polar residues" evidence="11">
    <location>
        <begin position="81"/>
        <end position="90"/>
    </location>
</feature>
<accession>R7U6N8</accession>
<keyword evidence="5" id="KW-0158">Chromosome</keyword>
<dbReference type="OrthoDB" id="362021at2759"/>
<dbReference type="PANTHER" id="PTHR13108">
    <property type="entry name" value="CONDENSIN COMPLEX SUBUNIT 2"/>
    <property type="match status" value="1"/>
</dbReference>
<evidence type="ECO:0000256" key="6">
    <source>
        <dbReference type="ARBA" id="ARBA00022490"/>
    </source>
</evidence>
<evidence type="ECO:0000256" key="9">
    <source>
        <dbReference type="ARBA" id="ARBA00023067"/>
    </source>
</evidence>
<dbReference type="OMA" id="FRKTCAD"/>
<evidence type="ECO:0000313" key="13">
    <source>
        <dbReference type="EnsemblMetazoa" id="CapteP224498"/>
    </source>
</evidence>
<keyword evidence="10" id="KW-0131">Cell cycle</keyword>
<dbReference type="EMBL" id="AMQN01009118">
    <property type="status" value="NOT_ANNOTATED_CDS"/>
    <property type="molecule type" value="Genomic_DNA"/>
</dbReference>
<feature type="compositionally biased region" description="Acidic residues" evidence="11">
    <location>
        <begin position="210"/>
        <end position="220"/>
    </location>
</feature>
<keyword evidence="8" id="KW-0498">Mitosis</keyword>
<dbReference type="GO" id="GO:0000796">
    <property type="term" value="C:condensin complex"/>
    <property type="evidence" value="ECO:0007669"/>
    <property type="project" value="InterPro"/>
</dbReference>
<evidence type="ECO:0000256" key="5">
    <source>
        <dbReference type="ARBA" id="ARBA00022454"/>
    </source>
</evidence>
<dbReference type="EnsemblMetazoa" id="CapteT224498">
    <property type="protein sequence ID" value="CapteP224498"/>
    <property type="gene ID" value="CapteG224498"/>
</dbReference>
<dbReference type="GO" id="GO:0051301">
    <property type="term" value="P:cell division"/>
    <property type="evidence" value="ECO:0007669"/>
    <property type="project" value="UniProtKB-KW"/>
</dbReference>
<dbReference type="PANTHER" id="PTHR13108:SF9">
    <property type="entry name" value="CONDENSIN COMPLEX SUBUNIT 2"/>
    <property type="match status" value="1"/>
</dbReference>
<dbReference type="GO" id="GO:0003682">
    <property type="term" value="F:chromatin binding"/>
    <property type="evidence" value="ECO:0007669"/>
    <property type="project" value="TreeGrafter"/>
</dbReference>
<dbReference type="HOGENOM" id="CLU_010510_1_0_1"/>